<dbReference type="GO" id="GO:0044423">
    <property type="term" value="C:virion component"/>
    <property type="evidence" value="ECO:0007669"/>
    <property type="project" value="UniProtKB-KW"/>
</dbReference>
<gene>
    <name evidence="5" type="ORF">SP031_00295</name>
</gene>
<organism evidence="5 6">
    <name type="scientific">Salmonella phage FSL SP-031</name>
    <dbReference type="NCBI Taxonomy" id="1173749"/>
    <lineage>
        <taxon>Viruses</taxon>
        <taxon>Duplodnaviria</taxon>
        <taxon>Heunggongvirae</taxon>
        <taxon>Uroviricota</taxon>
        <taxon>Caudoviricetes</taxon>
        <taxon>Sarkviridae</taxon>
        <taxon>Guernseyvirinae</taxon>
        <taxon>Cornellvirus</taxon>
        <taxon>Cornellvirus SP31</taxon>
    </lineage>
</organism>
<dbReference type="KEGG" id="vg:16253944"/>
<evidence type="ECO:0000313" key="6">
    <source>
        <dbReference type="Proteomes" id="UP000014991"/>
    </source>
</evidence>
<reference evidence="5 6" key="1">
    <citation type="journal article" date="2013" name="BMC Genomics">
        <title>Genomic characterization provides new insight into Salmonella phage diversity.</title>
        <authorList>
            <person name="Moreno Switt A.I."/>
            <person name="Orsi R.H."/>
            <person name="den Bakker H.C."/>
            <person name="Vongkamjan K."/>
            <person name="Altier C."/>
            <person name="Wiedmann M."/>
        </authorList>
    </citation>
    <scope>NUCLEOTIDE SEQUENCE [LARGE SCALE GENOMIC DNA]</scope>
</reference>
<dbReference type="InterPro" id="IPR040775">
    <property type="entry name" value="Tail_spike_N"/>
</dbReference>
<dbReference type="Pfam" id="PF13229">
    <property type="entry name" value="Beta_helix"/>
    <property type="match status" value="1"/>
</dbReference>
<evidence type="ECO:0000256" key="1">
    <source>
        <dbReference type="ARBA" id="ARBA00004328"/>
    </source>
</evidence>
<dbReference type="SUPFAM" id="SSF51126">
    <property type="entry name" value="Pectin lyase-like"/>
    <property type="match status" value="1"/>
</dbReference>
<sequence length="613" mass="65419">MSSGCGDVLSLADLQTAKKHQIFEAEVITGLQGGVAGGASIDYATNQVTGQVQKTMPAVLRDIGFYPASFDFSTGGTLTANDRNKVVYDLVSKTWYSWAGALPHVIAAGTNPVGAADWIPQTDPDLRSDLNTATAGKGADLVKFKTGTAVQRLVDSDGFNIIGKFAQVADLRSVASSAGMTVLVKEHTTGRGALGGGQFVAVAATIADDNGVYISSGTAGVTWVRKDAGSHVKIEWFGGKSEDSGIDHSPILANAQKTAGRSIEFQYGSYYFTPPCVIKPEMHFIGSGGAKTFWRNKNINADATVFFANTGTSSKWAENSIFERIHFSNDLATQATQSAFSMTNVGLFKFNNCGFYNSPIYASDLHFVTWNGCVFIKSPVTINEASVSPTFPINEMPSFIDCYMVESPIDITDVTDLHLNNTVMFYGPFGIKSTSHRPMQTGADSRGYPIMITNSTIDNIDGYCLDLNRVAIGTITNSLFSGGRVSNTAAIRLTEVMGLSFNSNVIHFAGQECMTLYDVQNLLMGNNQFSSCNGFAIKSQYARNVILNGNFFGNQKVTGGWNTCTGGVNFDTNDNLAWIITGNAFVGIPGVVGQTGNGRTVYTAVANAGLADN</sequence>
<dbReference type="GO" id="GO:0019058">
    <property type="term" value="P:viral life cycle"/>
    <property type="evidence" value="ECO:0007669"/>
    <property type="project" value="UniProtKB-ARBA"/>
</dbReference>
<evidence type="ECO:0000259" key="3">
    <source>
        <dbReference type="Pfam" id="PF13229"/>
    </source>
</evidence>
<evidence type="ECO:0000313" key="5">
    <source>
        <dbReference type="EMBL" id="AGF88260.1"/>
    </source>
</evidence>
<evidence type="ECO:0000259" key="4">
    <source>
        <dbReference type="Pfam" id="PF18668"/>
    </source>
</evidence>
<dbReference type="OrthoDB" id="303at10239"/>
<name>S4TSZ8_9CAUD</name>
<feature type="domain" description="Right handed beta helix" evidence="3">
    <location>
        <begin position="450"/>
        <end position="589"/>
    </location>
</feature>
<dbReference type="Proteomes" id="UP000014991">
    <property type="component" value="Segment"/>
</dbReference>
<comment type="subcellular location">
    <subcellularLocation>
        <location evidence="1">Virion</location>
    </subcellularLocation>
</comment>
<evidence type="ECO:0000256" key="2">
    <source>
        <dbReference type="ARBA" id="ARBA00022844"/>
    </source>
</evidence>
<dbReference type="Gene3D" id="2.10.10.80">
    <property type="match status" value="1"/>
</dbReference>
<dbReference type="EMBL" id="KC139518">
    <property type="protein sequence ID" value="AGF88260.1"/>
    <property type="molecule type" value="Genomic_DNA"/>
</dbReference>
<dbReference type="InterPro" id="IPR012334">
    <property type="entry name" value="Pectin_lyas_fold"/>
</dbReference>
<dbReference type="Pfam" id="PF18668">
    <property type="entry name" value="Tail_spike_N"/>
    <property type="match status" value="1"/>
</dbReference>
<dbReference type="InterPro" id="IPR011050">
    <property type="entry name" value="Pectin_lyase_fold/virulence"/>
</dbReference>
<dbReference type="GeneID" id="16253944"/>
<accession>S4TSZ8</accession>
<feature type="domain" description="Tail spike TSP1/Gp66 N-terminal" evidence="4">
    <location>
        <begin position="77"/>
        <end position="112"/>
    </location>
</feature>
<keyword evidence="2" id="KW-0946">Virion</keyword>
<proteinExistence type="predicted"/>
<dbReference type="InterPro" id="IPR039448">
    <property type="entry name" value="Beta_helix"/>
</dbReference>
<protein>
    <submittedName>
        <fullName evidence="5">Tail fiber protein</fullName>
    </submittedName>
</protein>
<dbReference type="GO" id="GO:0051701">
    <property type="term" value="P:biological process involved in interaction with host"/>
    <property type="evidence" value="ECO:0007669"/>
    <property type="project" value="UniProtKB-ARBA"/>
</dbReference>
<keyword evidence="6" id="KW-1185">Reference proteome</keyword>
<dbReference type="RefSeq" id="YP_008239656.1">
    <property type="nucleotide sequence ID" value="NC_021775.1"/>
</dbReference>
<dbReference type="Gene3D" id="2.160.20.10">
    <property type="entry name" value="Single-stranded right-handed beta-helix, Pectin lyase-like"/>
    <property type="match status" value="1"/>
</dbReference>